<dbReference type="Proteomes" id="UP001212152">
    <property type="component" value="Unassembled WGS sequence"/>
</dbReference>
<protein>
    <submittedName>
        <fullName evidence="3">Serine/threonine-protein kinase 19</fullName>
    </submittedName>
</protein>
<dbReference type="InterPro" id="IPR018865">
    <property type="entry name" value="STK19-like"/>
</dbReference>
<proteinExistence type="inferred from homology"/>
<reference evidence="3" key="1">
    <citation type="submission" date="2020-05" db="EMBL/GenBank/DDBJ databases">
        <title>Phylogenomic resolution of chytrid fungi.</title>
        <authorList>
            <person name="Stajich J.E."/>
            <person name="Amses K."/>
            <person name="Simmons R."/>
            <person name="Seto K."/>
            <person name="Myers J."/>
            <person name="Bonds A."/>
            <person name="Quandt C.A."/>
            <person name="Barry K."/>
            <person name="Liu P."/>
            <person name="Grigoriev I."/>
            <person name="Longcore J.E."/>
            <person name="James T.Y."/>
        </authorList>
    </citation>
    <scope>NUCLEOTIDE SEQUENCE</scope>
    <source>
        <strain evidence="3">JEL0379</strain>
    </source>
</reference>
<dbReference type="Pfam" id="PF10494">
    <property type="entry name" value="Stk19"/>
    <property type="match status" value="1"/>
</dbReference>
<accession>A0AAD5XMC5</accession>
<feature type="region of interest" description="Disordered" evidence="2">
    <location>
        <begin position="1"/>
        <end position="90"/>
    </location>
</feature>
<comment type="similarity">
    <text evidence="1">Belongs to the STK19 family.</text>
</comment>
<organism evidence="3 4">
    <name type="scientific">Geranomyces variabilis</name>
    <dbReference type="NCBI Taxonomy" id="109894"/>
    <lineage>
        <taxon>Eukaryota</taxon>
        <taxon>Fungi</taxon>
        <taxon>Fungi incertae sedis</taxon>
        <taxon>Chytridiomycota</taxon>
        <taxon>Chytridiomycota incertae sedis</taxon>
        <taxon>Chytridiomycetes</taxon>
        <taxon>Spizellomycetales</taxon>
        <taxon>Powellomycetaceae</taxon>
        <taxon>Geranomyces</taxon>
    </lineage>
</organism>
<gene>
    <name evidence="3" type="primary">STK19</name>
    <name evidence="3" type="ORF">HDU87_000522</name>
</gene>
<feature type="compositionally biased region" description="Low complexity" evidence="2">
    <location>
        <begin position="72"/>
        <end position="88"/>
    </location>
</feature>
<keyword evidence="3" id="KW-0808">Transferase</keyword>
<feature type="compositionally biased region" description="Low complexity" evidence="2">
    <location>
        <begin position="35"/>
        <end position="47"/>
    </location>
</feature>
<keyword evidence="3" id="KW-0418">Kinase</keyword>
<evidence type="ECO:0000256" key="1">
    <source>
        <dbReference type="ARBA" id="ARBA00093458"/>
    </source>
</evidence>
<dbReference type="PANTHER" id="PTHR15243:SF0">
    <property type="entry name" value="SERINE_THREONINE-PROTEIN KINASE 19"/>
    <property type="match status" value="1"/>
</dbReference>
<evidence type="ECO:0000256" key="2">
    <source>
        <dbReference type="SAM" id="MobiDB-lite"/>
    </source>
</evidence>
<dbReference type="EMBL" id="JADGJQ010000102">
    <property type="protein sequence ID" value="KAJ3169999.1"/>
    <property type="molecule type" value="Genomic_DNA"/>
</dbReference>
<evidence type="ECO:0000313" key="3">
    <source>
        <dbReference type="EMBL" id="KAJ3169999.1"/>
    </source>
</evidence>
<comment type="caution">
    <text evidence="3">The sequence shown here is derived from an EMBL/GenBank/DDBJ whole genome shotgun (WGS) entry which is preliminary data.</text>
</comment>
<dbReference type="PANTHER" id="PTHR15243">
    <property type="entry name" value="SERINE/THREONINE-PROTEIN KINASE 19"/>
    <property type="match status" value="1"/>
</dbReference>
<evidence type="ECO:0000313" key="4">
    <source>
        <dbReference type="Proteomes" id="UP001212152"/>
    </source>
</evidence>
<keyword evidence="4" id="KW-1185">Reference proteome</keyword>
<feature type="compositionally biased region" description="Low complexity" evidence="2">
    <location>
        <begin position="1"/>
        <end position="11"/>
    </location>
</feature>
<name>A0AAD5XMC5_9FUNG</name>
<dbReference type="GO" id="GO:0016301">
    <property type="term" value="F:kinase activity"/>
    <property type="evidence" value="ECO:0007669"/>
    <property type="project" value="UniProtKB-KW"/>
</dbReference>
<sequence>MDSPSPSVRLPSRARRPRGPPPPTHCSADNPRIQALLAADSAANAALFPPPPQGPPTATQPASRPLLRKSRSALNSSSSSSPSLTPSPAVHATRLERTKTLLETILHIRDSLPLSIPPLVPVHQLHGALGHATCDDEIAKLEAVRAVRRFKVGNLGEICVMLVCDYEDSIRAVAGAFASGRCSTDGDGGGGGGCSAAVVVRGPDGESPKKKVAVQKVSGRNIGDDVFDRFLTYATNPTTGLFVTKSQLTTSMRATDDEIGELFSYGFLTLKDVDTYWVSVRNAGVFWSGFARGRTEVLQTLKKRKHGEMLKAHLEEKPLRGCAVPVDLVLLDLLGKGSIESLDAPLGTMIRLRKRGTGNLNWT</sequence>
<dbReference type="AlphaFoldDB" id="A0AAD5XMC5"/>